<evidence type="ECO:0000256" key="1">
    <source>
        <dbReference type="SAM" id="MobiDB-lite"/>
    </source>
</evidence>
<evidence type="ECO:0000313" key="4">
    <source>
        <dbReference type="EMBL" id="TCT22173.1"/>
    </source>
</evidence>
<reference evidence="4 5" key="1">
    <citation type="submission" date="2019-03" db="EMBL/GenBank/DDBJ databases">
        <title>Genomic Encyclopedia of Type Strains, Phase IV (KMG-IV): sequencing the most valuable type-strain genomes for metagenomic binning, comparative biology and taxonomic classification.</title>
        <authorList>
            <person name="Goeker M."/>
        </authorList>
    </citation>
    <scope>NUCLEOTIDE SEQUENCE [LARGE SCALE GENOMIC DNA]</scope>
    <source>
        <strain evidence="4 5">DSM 13587</strain>
    </source>
</reference>
<dbReference type="Proteomes" id="UP000295717">
    <property type="component" value="Unassembled WGS sequence"/>
</dbReference>
<feature type="domain" description="Sulfatase-modifying factor enzyme-like" evidence="3">
    <location>
        <begin position="249"/>
        <end position="473"/>
    </location>
</feature>
<dbReference type="InterPro" id="IPR005532">
    <property type="entry name" value="SUMF_dom"/>
</dbReference>
<dbReference type="InterPro" id="IPR051043">
    <property type="entry name" value="Sulfatase_Mod_Factor_Kinase"/>
</dbReference>
<dbReference type="PANTHER" id="PTHR23150:SF35">
    <property type="entry name" value="BLL6746 PROTEIN"/>
    <property type="match status" value="1"/>
</dbReference>
<evidence type="ECO:0000313" key="5">
    <source>
        <dbReference type="Proteomes" id="UP000295717"/>
    </source>
</evidence>
<feature type="transmembrane region" description="Helical" evidence="2">
    <location>
        <begin position="158"/>
        <end position="180"/>
    </location>
</feature>
<dbReference type="Gene3D" id="1.20.120.330">
    <property type="entry name" value="Nucleotidyltransferases domain 2"/>
    <property type="match status" value="1"/>
</dbReference>
<protein>
    <submittedName>
        <fullName evidence="4">Formylglycine-generating enzyme required for sulfatase activity</fullName>
    </submittedName>
</protein>
<evidence type="ECO:0000259" key="3">
    <source>
        <dbReference type="Pfam" id="PF03781"/>
    </source>
</evidence>
<keyword evidence="2" id="KW-1133">Transmembrane helix</keyword>
<proteinExistence type="predicted"/>
<dbReference type="Pfam" id="PF03781">
    <property type="entry name" value="FGE-sulfatase"/>
    <property type="match status" value="1"/>
</dbReference>
<organism evidence="4 5">
    <name type="scientific">Thiobaca trueperi</name>
    <dbReference type="NCBI Taxonomy" id="127458"/>
    <lineage>
        <taxon>Bacteria</taxon>
        <taxon>Pseudomonadati</taxon>
        <taxon>Pseudomonadota</taxon>
        <taxon>Gammaproteobacteria</taxon>
        <taxon>Chromatiales</taxon>
        <taxon>Chromatiaceae</taxon>
        <taxon>Thiobaca</taxon>
    </lineage>
</organism>
<dbReference type="AlphaFoldDB" id="A0A4R3N4Z1"/>
<accession>A0A4R3N4Z1</accession>
<dbReference type="SUPFAM" id="SSF56436">
    <property type="entry name" value="C-type lectin-like"/>
    <property type="match status" value="1"/>
</dbReference>
<keyword evidence="5" id="KW-1185">Reference proteome</keyword>
<dbReference type="RefSeq" id="WP_132976572.1">
    <property type="nucleotide sequence ID" value="NZ_SMAO01000003.1"/>
</dbReference>
<name>A0A4R3N4Z1_9GAMM</name>
<dbReference type="GO" id="GO:0120147">
    <property type="term" value="F:formylglycine-generating oxidase activity"/>
    <property type="evidence" value="ECO:0007669"/>
    <property type="project" value="TreeGrafter"/>
</dbReference>
<feature type="region of interest" description="Disordered" evidence="1">
    <location>
        <begin position="124"/>
        <end position="149"/>
    </location>
</feature>
<dbReference type="PANTHER" id="PTHR23150">
    <property type="entry name" value="SULFATASE MODIFYING FACTOR 1, 2"/>
    <property type="match status" value="1"/>
</dbReference>
<sequence>MAEQLDSQFYDEDAETLRKTLDEMRQEAAREVERLNRQLAERHYASDNSVASATERLALHQEMTVLQQTLEAKAQALDQITEECRRLEDELEDHNMALDGLKQEVERKEQALKDAQSELEQLRREMAERQPPSAAISPAAPSRPAPPPAPVRHPVNTALAGLLVLFVVLSLSMGVFLYLIRDRIDFQLAGLRQPAEVPAVVAVQTSTAGATASQTEPVVRTPETASSTVTESEPPRVQNDRLRSGGLGPAMAALAGGVFQMGSNSLSGEDFSPAREVRIDPFLIGVHEVTFRDYDRFARATGRSLPNDFGWGRDTRPVVGVSWDEATAYADWLSRETGRRYRLPSEAEWEFATRAGGTGSYWWGFGMEPGRAVCLDCGSQWDNRSTAPVGSFPPNPFGLYDQAGNAMEWVADCYTAGYRGAPDDGRPRLDGDCATRVARGGAFNRPSVSMRSHVRARFTPQSQFNLLGFRVAREP</sequence>
<keyword evidence="2" id="KW-0472">Membrane</keyword>
<dbReference type="OrthoDB" id="9768004at2"/>
<keyword evidence="2" id="KW-0812">Transmembrane</keyword>
<dbReference type="EMBL" id="SMAO01000003">
    <property type="protein sequence ID" value="TCT22173.1"/>
    <property type="molecule type" value="Genomic_DNA"/>
</dbReference>
<feature type="region of interest" description="Disordered" evidence="1">
    <location>
        <begin position="210"/>
        <end position="243"/>
    </location>
</feature>
<evidence type="ECO:0000256" key="2">
    <source>
        <dbReference type="SAM" id="Phobius"/>
    </source>
</evidence>
<comment type="caution">
    <text evidence="4">The sequence shown here is derived from an EMBL/GenBank/DDBJ whole genome shotgun (WGS) entry which is preliminary data.</text>
</comment>
<feature type="compositionally biased region" description="Low complexity" evidence="1">
    <location>
        <begin position="131"/>
        <end position="140"/>
    </location>
</feature>
<dbReference type="Gene3D" id="3.90.1580.10">
    <property type="entry name" value="paralog of FGE (formylglycine-generating enzyme)"/>
    <property type="match status" value="1"/>
</dbReference>
<dbReference type="InterPro" id="IPR016187">
    <property type="entry name" value="CTDL_fold"/>
</dbReference>
<gene>
    <name evidence="4" type="ORF">EDC35_103272</name>
</gene>
<dbReference type="InterPro" id="IPR042095">
    <property type="entry name" value="SUMF_sf"/>
</dbReference>